<dbReference type="Gene3D" id="3.90.180.10">
    <property type="entry name" value="Medium-chain alcohol dehydrogenases, catalytic domain"/>
    <property type="match status" value="1"/>
</dbReference>
<protein>
    <recommendedName>
        <fullName evidence="1">Alcohol dehydrogenase-like N-terminal domain-containing protein</fullName>
    </recommendedName>
</protein>
<feature type="domain" description="Alcohol dehydrogenase-like N-terminal" evidence="1">
    <location>
        <begin position="37"/>
        <end position="84"/>
    </location>
</feature>
<dbReference type="EMBL" id="UINC01068039">
    <property type="protein sequence ID" value="SVC00303.1"/>
    <property type="molecule type" value="Genomic_DNA"/>
</dbReference>
<evidence type="ECO:0000259" key="1">
    <source>
        <dbReference type="Pfam" id="PF08240"/>
    </source>
</evidence>
<evidence type="ECO:0000313" key="2">
    <source>
        <dbReference type="EMBL" id="SVC00303.1"/>
    </source>
</evidence>
<feature type="non-terminal residue" evidence="2">
    <location>
        <position position="1"/>
    </location>
</feature>
<sequence length="84" mass="9444">VPNFEEEKMIECTSYDLIDWGQPFKKCTKNISEPSGTQVLVKVTAAGLCHSDLHIKKGYMDLGERGKLRFADRGAKLPMTFGHE</sequence>
<organism evidence="2">
    <name type="scientific">marine metagenome</name>
    <dbReference type="NCBI Taxonomy" id="408172"/>
    <lineage>
        <taxon>unclassified sequences</taxon>
        <taxon>metagenomes</taxon>
        <taxon>ecological metagenomes</taxon>
    </lineage>
</organism>
<reference evidence="2" key="1">
    <citation type="submission" date="2018-05" db="EMBL/GenBank/DDBJ databases">
        <authorList>
            <person name="Lanie J.A."/>
            <person name="Ng W.-L."/>
            <person name="Kazmierczak K.M."/>
            <person name="Andrzejewski T.M."/>
            <person name="Davidsen T.M."/>
            <person name="Wayne K.J."/>
            <person name="Tettelin H."/>
            <person name="Glass J.I."/>
            <person name="Rusch D."/>
            <person name="Podicherti R."/>
            <person name="Tsui H.-C.T."/>
            <person name="Winkler M.E."/>
        </authorList>
    </citation>
    <scope>NUCLEOTIDE SEQUENCE</scope>
</reference>
<proteinExistence type="predicted"/>
<dbReference type="AlphaFoldDB" id="A0A382IN55"/>
<dbReference type="SUPFAM" id="SSF50129">
    <property type="entry name" value="GroES-like"/>
    <property type="match status" value="1"/>
</dbReference>
<gene>
    <name evidence="2" type="ORF">METZ01_LOCUS253157</name>
</gene>
<feature type="non-terminal residue" evidence="2">
    <location>
        <position position="84"/>
    </location>
</feature>
<dbReference type="InterPro" id="IPR013154">
    <property type="entry name" value="ADH-like_N"/>
</dbReference>
<name>A0A382IN55_9ZZZZ</name>
<accession>A0A382IN55</accession>
<dbReference type="InterPro" id="IPR011032">
    <property type="entry name" value="GroES-like_sf"/>
</dbReference>
<dbReference type="Pfam" id="PF08240">
    <property type="entry name" value="ADH_N"/>
    <property type="match status" value="1"/>
</dbReference>